<dbReference type="AlphaFoldDB" id="A0A8B6FCL8"/>
<dbReference type="GO" id="GO:0042981">
    <property type="term" value="P:regulation of apoptotic process"/>
    <property type="evidence" value="ECO:0007669"/>
    <property type="project" value="InterPro"/>
</dbReference>
<organism evidence="2 3">
    <name type="scientific">Mytilus galloprovincialis</name>
    <name type="common">Mediterranean mussel</name>
    <dbReference type="NCBI Taxonomy" id="29158"/>
    <lineage>
        <taxon>Eukaryota</taxon>
        <taxon>Metazoa</taxon>
        <taxon>Spiralia</taxon>
        <taxon>Lophotrochozoa</taxon>
        <taxon>Mollusca</taxon>
        <taxon>Bivalvia</taxon>
        <taxon>Autobranchia</taxon>
        <taxon>Pteriomorphia</taxon>
        <taxon>Mytilida</taxon>
        <taxon>Mytiloidea</taxon>
        <taxon>Mytilidae</taxon>
        <taxon>Mytilinae</taxon>
        <taxon>Mytilus</taxon>
    </lineage>
</organism>
<dbReference type="PROSITE" id="PS50209">
    <property type="entry name" value="CARD"/>
    <property type="match status" value="1"/>
</dbReference>
<dbReference type="InterPro" id="IPR011029">
    <property type="entry name" value="DEATH-like_dom_sf"/>
</dbReference>
<dbReference type="EMBL" id="UYJE01006528">
    <property type="protein sequence ID" value="VDI46654.1"/>
    <property type="molecule type" value="Genomic_DNA"/>
</dbReference>
<sequence>MNNLDNLVTILTRLFQEAKPVTNIVSMMKDFVEKGVLTDCDALMQNPEADVELLVSKLTPQLINNECIFSCLSIMANHGVRVHNYNQLLQCITGVKELPLCCQKPSLCIRQQDHSHGRAESKKVLRLPGGPQIIDAGTFFDESSAQSISHNFITYPLHEKNPEKAIDSCQFTKMQPEIKPAKRQTSYREDVRNKIIGNWKYIKSNINLDSFAEKCLNEDLVDFNDFEKYNELPKSQKIDVILTTIVRNIEDTSDFDKFLKVLDQDEHEHHIADKLKLSETPGNVHDEVLITQCKHRLKENRELLEREIRPEKCVDDFLEGFILDLDEHEEILVQLSGQRKNMAKSLFDKVLSSVEKGSYDVLMKVLERQNPRRFKRILEKLECTSDFQVEKKNETVASLEFQHGTCSDQIEDSNAVSVTLTLKIGPQNKEYEKTVMQNFMKSAPQFLKELCVYPSEIREGSVIIHLDPVSREWIVKLKNSVLNGAFIKILKDLFNSADINKCLLPGNFYIEVSIAVDKTTKSTEGMSTEYIPDAIEHESVLSASKKLLLEEIDPLTLLDGFTKRKCDIFESSEFHQIKTNTERTSKFIGILQAGEEKYFDLFLDVLEEKKMLFVLKKLKLWRKVRLTDVSLLRRNILQNISEIAEELYLDDLQEELMERSILSEEVFDDLSVKFPDNIQHQVIELIVDLLKLGRTSDLIDIMLLCGMDALVSKLLIIEKETGLEEKDDNIFQADNIVVCGKDLPKGVLFEGLVNVNMIVTTNNVQQILPSREETLRRFELSSAKFESMIEIVSQSLASLTGLQKEVLQQVDSLKCSGNSSTIDLGACSKGLDLIDNTISRFWNTNDKTLTLSATENEELSEVFGEVQCLMSNCQTIPEIDDSFLPSVFDYKSKFIKENPGSQIKEKQESSVKDDELVRANSMSAECTKIRRPIKRQISQTEFETLPEITIRTIDGSLTHVKEKKVPKDPKGNISTKESYDIGTKENRYIKFKELLRKSFKWFKRTAKKS</sequence>
<evidence type="ECO:0000313" key="3">
    <source>
        <dbReference type="Proteomes" id="UP000596742"/>
    </source>
</evidence>
<dbReference type="Gene3D" id="1.10.533.10">
    <property type="entry name" value="Death Domain, Fas"/>
    <property type="match status" value="3"/>
</dbReference>
<evidence type="ECO:0000259" key="1">
    <source>
        <dbReference type="PROSITE" id="PS50209"/>
    </source>
</evidence>
<dbReference type="Proteomes" id="UP000596742">
    <property type="component" value="Unassembled WGS sequence"/>
</dbReference>
<comment type="caution">
    <text evidence="2">The sequence shown here is derived from an EMBL/GenBank/DDBJ whole genome shotgun (WGS) entry which is preliminary data.</text>
</comment>
<dbReference type="InterPro" id="IPR001315">
    <property type="entry name" value="CARD"/>
</dbReference>
<evidence type="ECO:0000313" key="2">
    <source>
        <dbReference type="EMBL" id="VDI46654.1"/>
    </source>
</evidence>
<feature type="domain" description="CARD" evidence="1">
    <location>
        <begin position="289"/>
        <end position="381"/>
    </location>
</feature>
<gene>
    <name evidence="2" type="ORF">MGAL_10B058987</name>
</gene>
<name>A0A8B6FCL8_MYTGA</name>
<protein>
    <recommendedName>
        <fullName evidence="1">CARD domain-containing protein</fullName>
    </recommendedName>
</protein>
<proteinExistence type="predicted"/>
<dbReference type="OrthoDB" id="6162983at2759"/>
<accession>A0A8B6FCL8</accession>
<keyword evidence="3" id="KW-1185">Reference proteome</keyword>
<reference evidence="2" key="1">
    <citation type="submission" date="2018-11" db="EMBL/GenBank/DDBJ databases">
        <authorList>
            <person name="Alioto T."/>
            <person name="Alioto T."/>
        </authorList>
    </citation>
    <scope>NUCLEOTIDE SEQUENCE</scope>
</reference>